<keyword evidence="7" id="KW-0134">Cell wall</keyword>
<evidence type="ECO:0000313" key="21">
    <source>
        <dbReference type="Proteomes" id="UP000007954"/>
    </source>
</evidence>
<dbReference type="GO" id="GO:0071555">
    <property type="term" value="P:cell wall organization"/>
    <property type="evidence" value="ECO:0007669"/>
    <property type="project" value="UniProtKB-KW"/>
</dbReference>
<evidence type="ECO:0000256" key="6">
    <source>
        <dbReference type="ARBA" id="ARBA00022475"/>
    </source>
</evidence>
<keyword evidence="15" id="KW-0961">Cell wall biogenesis/degradation</keyword>
<evidence type="ECO:0000256" key="2">
    <source>
        <dbReference type="ARBA" id="ARBA00004236"/>
    </source>
</evidence>
<evidence type="ECO:0000256" key="3">
    <source>
        <dbReference type="ARBA" id="ARBA00004237"/>
    </source>
</evidence>
<dbReference type="Proteomes" id="UP000007954">
    <property type="component" value="Chromosome"/>
</dbReference>
<feature type="region of interest" description="Disordered" evidence="17">
    <location>
        <begin position="748"/>
        <end position="797"/>
    </location>
</feature>
<organism evidence="20 21">
    <name type="scientific">Haloquadratum walsbyi (strain DSM 16854 / JCM 12705 / C23)</name>
    <dbReference type="NCBI Taxonomy" id="768065"/>
    <lineage>
        <taxon>Archaea</taxon>
        <taxon>Methanobacteriati</taxon>
        <taxon>Methanobacteriota</taxon>
        <taxon>Stenosarchaea group</taxon>
        <taxon>Halobacteria</taxon>
        <taxon>Halobacteriales</taxon>
        <taxon>Haloferacaceae</taxon>
        <taxon>Haloquadratum</taxon>
    </lineage>
</organism>
<dbReference type="InterPro" id="IPR026371">
    <property type="entry name" value="PGF_CTERM"/>
</dbReference>
<evidence type="ECO:0000256" key="4">
    <source>
        <dbReference type="ARBA" id="ARBA00009327"/>
    </source>
</evidence>
<reference evidence="20 21" key="1">
    <citation type="journal article" date="2011" name="PLoS ONE">
        <title>Haloquadratum walsbyi: limited diversity in a global pond.</title>
        <authorList>
            <person name="Dyall-Smith M."/>
            <person name="Pfeiffer F."/>
            <person name="Klee K."/>
            <person name="Palm P."/>
            <person name="Gross K."/>
            <person name="Schuster S.C."/>
            <person name="Rampp M."/>
            <person name="Oesterhelt D."/>
        </authorList>
    </citation>
    <scope>NUCLEOTIDE SEQUENCE [LARGE SCALE GENOMIC DNA]</scope>
    <source>
        <strain evidence="21">DSM 16854 / JCM 12705 / C23</strain>
    </source>
</reference>
<dbReference type="NCBIfam" id="TIGR04126">
    <property type="entry name" value="PGF_CTERM"/>
    <property type="match status" value="1"/>
</dbReference>
<feature type="transmembrane region" description="Helical" evidence="18">
    <location>
        <begin position="800"/>
        <end position="818"/>
    </location>
</feature>
<evidence type="ECO:0000256" key="11">
    <source>
        <dbReference type="ARBA" id="ARBA00022729"/>
    </source>
</evidence>
<feature type="domain" description="PGF-CTERM archaeal protein-sorting signal" evidence="19">
    <location>
        <begin position="798"/>
        <end position="820"/>
    </location>
</feature>
<evidence type="ECO:0000256" key="18">
    <source>
        <dbReference type="SAM" id="Phobius"/>
    </source>
</evidence>
<evidence type="ECO:0000256" key="12">
    <source>
        <dbReference type="ARBA" id="ARBA00022989"/>
    </source>
</evidence>
<protein>
    <recommendedName>
        <fullName evidence="5">Cell surface glycoprotein</fullName>
    </recommendedName>
    <alternativeName>
        <fullName evidence="16">S-layer glycoprotein</fullName>
    </alternativeName>
</protein>
<sequence length="822" mass="86784">MTNDNNHKLRAVILAAVMVFSVIAMSGAASAEIVRGNGNAQYDVNTEGEGKFNNVTDGAIIFQGEEDIVFRNNTDDTDPIPAGTLSRAAEAGGETLTLPIPEGQAVGQYSTPQNDFNVTVQTPRITTFDVNNNFTDVNGGTITTDQTGANVVVEYNFQDSENITLTVEDESGQEVTQEFLRGSQSDTINGSSQNGDVTFNITPADSDEGEYTFTVEGDDDLDFGEASQSTTVTIVSDQKANLDLAEEETVQGGNLDFTITNRQTGTFHLVRIDQSEFRDNIDVSDAENIFRNVDDTVQTGIINGTNVSAGSISEVDAAFAVVEMDDGFGGSIETQFLDDSTITVDLLPSNASASPSYLENDRLTNASLNNAGGDLADATTDDDVDFSINEGEVSITNPAGSYIVGSDVDITGDANEGIDDVSIYARDQGDYELVDIDNSRSIAVEGDNQFDEEDVQLSSSGGDLGNRLLSLPGNYRLGVIDAQDAQNDSGIVRDTLTTSEFNGGVSSATSIVVTDTELDGNFTTYNGQIAVEDENNAVDVQGVAPGKDEVSVIFVGPRGNTERNAITVDSDDTFDEEDLSVAGLAEGTVSAHIISSGRDNEFGDDFATSVSGFNSQVDNNFSGTADQVRSQIVANSVDDTASDDLIVTETFRKADGLTTIESLTDPVETNGTVEIQGQTNRVPDDNTITAEILTQDDNVVTSTSTDTWGSDGVYSLNAELSSVEPGNYTVEVDDGDNTDRASITVVEQVQETPEPTPEPTATEEPTPTATPEPTATEEPTPTATPEPTATPTSTPTGTPGFGIVVALIALVAAALLAVRRNN</sequence>
<dbReference type="Pfam" id="PF18204">
    <property type="entry name" value="PGF-CTERM"/>
    <property type="match status" value="1"/>
</dbReference>
<evidence type="ECO:0000256" key="5">
    <source>
        <dbReference type="ARBA" id="ARBA00017560"/>
    </source>
</evidence>
<keyword evidence="13 18" id="KW-0472">Membrane</keyword>
<dbReference type="InterPro" id="IPR026452">
    <property type="entry name" value="Surf_glycop_sig_pep"/>
</dbReference>
<evidence type="ECO:0000256" key="13">
    <source>
        <dbReference type="ARBA" id="ARBA00023136"/>
    </source>
</evidence>
<evidence type="ECO:0000256" key="15">
    <source>
        <dbReference type="ARBA" id="ARBA00023316"/>
    </source>
</evidence>
<comment type="subcellular location">
    <subcellularLocation>
        <location evidence="2">Cell membrane</location>
    </subcellularLocation>
    <subcellularLocation>
        <location evidence="3">Secreted</location>
        <location evidence="3">Cell wall</location>
        <location evidence="3">S-layer</location>
    </subcellularLocation>
</comment>
<dbReference type="GeneID" id="12445867"/>
<keyword evidence="6" id="KW-1003">Cell membrane</keyword>
<evidence type="ECO:0000256" key="10">
    <source>
        <dbReference type="ARBA" id="ARBA00022692"/>
    </source>
</evidence>
<dbReference type="HOGENOM" id="CLU_015552_0_0_2"/>
<keyword evidence="12 18" id="KW-1133">Transmembrane helix</keyword>
<evidence type="ECO:0000256" key="17">
    <source>
        <dbReference type="SAM" id="MobiDB-lite"/>
    </source>
</evidence>
<name>G0LGI0_HALWC</name>
<keyword evidence="9" id="KW-0701">S-layer</keyword>
<dbReference type="RefSeq" id="WP_014555115.1">
    <property type="nucleotide sequence ID" value="NC_017459.1"/>
</dbReference>
<dbReference type="GO" id="GO:0030115">
    <property type="term" value="C:S-layer"/>
    <property type="evidence" value="ECO:0007669"/>
    <property type="project" value="UniProtKB-SubCell"/>
</dbReference>
<dbReference type="SMR" id="G0LGI0"/>
<comment type="function">
    <text evidence="1">S-layer protein. The S-layer is a paracrystalline mono-layered assembly of proteins which coat the surface of the cell.</text>
</comment>
<evidence type="ECO:0000256" key="8">
    <source>
        <dbReference type="ARBA" id="ARBA00022525"/>
    </source>
</evidence>
<dbReference type="EMBL" id="FR746099">
    <property type="protein sequence ID" value="CCC39200.1"/>
    <property type="molecule type" value="Genomic_DNA"/>
</dbReference>
<dbReference type="NCBIfam" id="TIGR04207">
    <property type="entry name" value="halo_sig_pep"/>
    <property type="match status" value="1"/>
</dbReference>
<evidence type="ECO:0000259" key="19">
    <source>
        <dbReference type="Pfam" id="PF18204"/>
    </source>
</evidence>
<dbReference type="AlphaFoldDB" id="G0LGI0"/>
<keyword evidence="11" id="KW-0732">Signal</keyword>
<keyword evidence="8" id="KW-0964">Secreted</keyword>
<dbReference type="InterPro" id="IPR026458">
    <property type="entry name" value="Csg_halobact"/>
</dbReference>
<gene>
    <name evidence="20" type="primary">csg</name>
    <name evidence="20" type="ordered locus">Hqrw_1237</name>
</gene>
<evidence type="ECO:0000256" key="1">
    <source>
        <dbReference type="ARBA" id="ARBA00003466"/>
    </source>
</evidence>
<evidence type="ECO:0000256" key="16">
    <source>
        <dbReference type="ARBA" id="ARBA00032079"/>
    </source>
</evidence>
<evidence type="ECO:0000256" key="7">
    <source>
        <dbReference type="ARBA" id="ARBA00022512"/>
    </source>
</evidence>
<keyword evidence="10 18" id="KW-0812">Transmembrane</keyword>
<accession>G0LGI0</accession>
<feature type="compositionally biased region" description="Low complexity" evidence="17">
    <location>
        <begin position="759"/>
        <end position="797"/>
    </location>
</feature>
<keyword evidence="14" id="KW-0325">Glycoprotein</keyword>
<evidence type="ECO:0000256" key="9">
    <source>
        <dbReference type="ARBA" id="ARBA00022601"/>
    </source>
</evidence>
<evidence type="ECO:0000256" key="14">
    <source>
        <dbReference type="ARBA" id="ARBA00023180"/>
    </source>
</evidence>
<dbReference type="OrthoDB" id="242828at2157"/>
<dbReference type="GO" id="GO:0005886">
    <property type="term" value="C:plasma membrane"/>
    <property type="evidence" value="ECO:0007669"/>
    <property type="project" value="UniProtKB-SubCell"/>
</dbReference>
<dbReference type="KEGG" id="hwc:Hqrw_1237"/>
<dbReference type="NCBIfam" id="TIGR04216">
    <property type="entry name" value="halo_surf_glyco"/>
    <property type="match status" value="1"/>
</dbReference>
<comment type="similarity">
    <text evidence="4">Belongs to the halobacterial S-layer protein family.</text>
</comment>
<evidence type="ECO:0000313" key="20">
    <source>
        <dbReference type="EMBL" id="CCC39200.1"/>
    </source>
</evidence>
<proteinExistence type="inferred from homology"/>